<dbReference type="PRINTS" id="PR00313">
    <property type="entry name" value="CABNDNGRPT"/>
</dbReference>
<dbReference type="SUPFAM" id="SSF51120">
    <property type="entry name" value="beta-Roll"/>
    <property type="match status" value="3"/>
</dbReference>
<dbReference type="PANTHER" id="PTHR13412:SF0">
    <property type="entry name" value="T-CELL IMMUNOMODULATORY PROTEIN"/>
    <property type="match status" value="1"/>
</dbReference>
<dbReference type="InterPro" id="IPR028994">
    <property type="entry name" value="Integrin_alpha_N"/>
</dbReference>
<gene>
    <name evidence="4" type="ORF">IQ230_00915</name>
</gene>
<evidence type="ECO:0000256" key="2">
    <source>
        <dbReference type="ARBA" id="ARBA00022737"/>
    </source>
</evidence>
<protein>
    <submittedName>
        <fullName evidence="4">FG-GAP repeat protein</fullName>
    </submittedName>
</protein>
<dbReference type="PANTHER" id="PTHR13412">
    <property type="entry name" value="T-CELL IMMUNOMODULATORY PROTEIN HOMOLOG"/>
    <property type="match status" value="1"/>
</dbReference>
<accession>A0ABR9UNJ0</accession>
<dbReference type="InterPro" id="IPR013519">
    <property type="entry name" value="Int_alpha_beta-p"/>
</dbReference>
<keyword evidence="2" id="KW-0677">Repeat</keyword>
<dbReference type="Gene3D" id="2.130.10.130">
    <property type="entry name" value="Integrin alpha, N-terminal"/>
    <property type="match status" value="2"/>
</dbReference>
<dbReference type="InterPro" id="IPR024881">
    <property type="entry name" value="Tip"/>
</dbReference>
<dbReference type="InterPro" id="IPR013517">
    <property type="entry name" value="FG-GAP"/>
</dbReference>
<dbReference type="SMART" id="SM00191">
    <property type="entry name" value="Int_alpha"/>
    <property type="match status" value="7"/>
</dbReference>
<keyword evidence="1" id="KW-0732">Signal</keyword>
<comment type="caution">
    <text evidence="4">The sequence shown here is derived from an EMBL/GenBank/DDBJ whole genome shotgun (WGS) entry which is preliminary data.</text>
</comment>
<sequence>MAFIRGTANNETLIGTRFADTIYGLAGNDLLLGLPGNDTLYGGRGNDTLNGGAGIDSLIGGVGNDVYIINNVVGDIVVEAANAGVDTVRSSVGYTLSSNVENLTLVGNRNISGSGNGRDNRIIGNSGNNALFGGEGSFGGEGNDTVFGRAGDDTLSGEGGSDILYGGDGDDTLIASNVYIRQSFFLYDFLFFYGDGDPDILIGGDGNDTYIVVESGDRIIEAPNAGIDTVIAYNSYSLRDNIENLTLAEQRIDEQTVFSSGINGTGNRLDNIIIGNSSSNTIRGQAGNDLLNGGAGDDILAGTDRGIGERDTLTGGTGSDRFILGSATTIFYNDGNLTTPGFGDYALITDFNSDEDTIRLNGRRSDYYLATSPEGLSTGTALYYRQQDATDELIAIIQSTTALNINEAYFSFNNNGANLSLFELDGNNGFTLQGDFLFPSGHSVSNAGDVNGDGFDDLIIGGGSSIFTGLSRSYVVFGQASEFDTSVQLANLDGSNGFVIEGIDNYDFSNISVSSAGDINGDGFADVLIGTSGSSRSDFDNYGNRTYNSGTQIYVVFGQATGFNARVDLATLDGSNGFAIEGKNVDTIGSISFPLSISNAGDVNGDGFDDIIIGTSDANLYGQASAAESYVIFGKETGFDARLDLETLDGSNGFVLQGIDLSGYSAAISVSNAGDVSGDGLDDIIIGASGRQESYIVFGKTTGFDARVDVTTLDGSNGFVIDGINISNDSTNISVSNAGDVNGDGLDDIIVNAPDAQESYVVFGKTTGFDARVDVATLDGSNGFVIEGNNFAVNNAGDVNSDGFDDLIVSGAFPSRETYVVFGTSNFDARVDLTTIDGSNGFIINSNNLAVSNAGDVNGDGYDDMILGARGADPNGRGGGESYVIYGRDFTQGVTRQGTPGNDLLIGTAADDILIGGLGNDTLRGGGGSNVLYGGTGDDVLIYSSQNRRLDGGSGTDTLAIGGSSVTLDLTAIPHNQIRGIEIIDLTGTGDNTLQLTRLDLLNLSDSTNQLIVNGNSGDSIISTGQGWLFDTTTTLDDNQYNRYTSGVATLLVDTDITRTLT</sequence>
<keyword evidence="5" id="KW-1185">Reference proteome</keyword>
<proteinExistence type="predicted"/>
<dbReference type="EMBL" id="JADEWN010000001">
    <property type="protein sequence ID" value="MBE9188948.1"/>
    <property type="molecule type" value="Genomic_DNA"/>
</dbReference>
<keyword evidence="3" id="KW-0325">Glycoprotein</keyword>
<dbReference type="Pfam" id="PF00353">
    <property type="entry name" value="HemolysinCabind"/>
    <property type="match status" value="8"/>
</dbReference>
<evidence type="ECO:0000313" key="5">
    <source>
        <dbReference type="Proteomes" id="UP000651156"/>
    </source>
</evidence>
<dbReference type="Proteomes" id="UP000651156">
    <property type="component" value="Unassembled WGS sequence"/>
</dbReference>
<dbReference type="InterPro" id="IPR011049">
    <property type="entry name" value="Serralysin-like_metalloprot_C"/>
</dbReference>
<organism evidence="4 5">
    <name type="scientific">Gloeocapsopsis crepidinum LEGE 06123</name>
    <dbReference type="NCBI Taxonomy" id="588587"/>
    <lineage>
        <taxon>Bacteria</taxon>
        <taxon>Bacillati</taxon>
        <taxon>Cyanobacteriota</taxon>
        <taxon>Cyanophyceae</taxon>
        <taxon>Oscillatoriophycideae</taxon>
        <taxon>Chroococcales</taxon>
        <taxon>Chroococcaceae</taxon>
        <taxon>Gloeocapsopsis</taxon>
    </lineage>
</organism>
<dbReference type="SUPFAM" id="SSF69318">
    <property type="entry name" value="Integrin alpha N-terminal domain"/>
    <property type="match status" value="1"/>
</dbReference>
<name>A0ABR9UNJ0_9CHRO</name>
<dbReference type="Pfam" id="PF01839">
    <property type="entry name" value="FG-GAP"/>
    <property type="match status" value="5"/>
</dbReference>
<evidence type="ECO:0000256" key="3">
    <source>
        <dbReference type="ARBA" id="ARBA00023180"/>
    </source>
</evidence>
<dbReference type="Gene3D" id="2.150.10.10">
    <property type="entry name" value="Serralysin-like metalloprotease, C-terminal"/>
    <property type="match status" value="4"/>
</dbReference>
<dbReference type="RefSeq" id="WP_193929922.1">
    <property type="nucleotide sequence ID" value="NZ_CAWPMZ010000041.1"/>
</dbReference>
<reference evidence="4 5" key="1">
    <citation type="submission" date="2020-10" db="EMBL/GenBank/DDBJ databases">
        <authorList>
            <person name="Castelo-Branco R."/>
            <person name="Eusebio N."/>
            <person name="Adriana R."/>
            <person name="Vieira A."/>
            <person name="Brugerolle De Fraissinette N."/>
            <person name="Rezende De Castro R."/>
            <person name="Schneider M.P."/>
            <person name="Vasconcelos V."/>
            <person name="Leao P.N."/>
        </authorList>
    </citation>
    <scope>NUCLEOTIDE SEQUENCE [LARGE SCALE GENOMIC DNA]</scope>
    <source>
        <strain evidence="4 5">LEGE 06123</strain>
    </source>
</reference>
<evidence type="ECO:0000313" key="4">
    <source>
        <dbReference type="EMBL" id="MBE9188948.1"/>
    </source>
</evidence>
<dbReference type="InterPro" id="IPR001343">
    <property type="entry name" value="Hemolysn_Ca-bd"/>
</dbReference>
<dbReference type="PROSITE" id="PS00330">
    <property type="entry name" value="HEMOLYSIN_CALCIUM"/>
    <property type="match status" value="4"/>
</dbReference>
<dbReference type="InterPro" id="IPR018511">
    <property type="entry name" value="Hemolysin-typ_Ca-bd_CS"/>
</dbReference>
<evidence type="ECO:0000256" key="1">
    <source>
        <dbReference type="ARBA" id="ARBA00022729"/>
    </source>
</evidence>